<dbReference type="SMART" id="SM00645">
    <property type="entry name" value="Pept_C1"/>
    <property type="match status" value="1"/>
</dbReference>
<dbReference type="InterPro" id="IPR025660">
    <property type="entry name" value="Pept_his_AS"/>
</dbReference>
<dbReference type="PRINTS" id="PR00705">
    <property type="entry name" value="PAPAIN"/>
</dbReference>
<comment type="similarity">
    <text evidence="1">Belongs to the peptidase C1 family.</text>
</comment>
<dbReference type="Pfam" id="PF00112">
    <property type="entry name" value="Peptidase_C1"/>
    <property type="match status" value="1"/>
</dbReference>
<dbReference type="Pfam" id="PF08246">
    <property type="entry name" value="Inhibitor_I29"/>
    <property type="match status" value="1"/>
</dbReference>
<dbReference type="SMART" id="SM00848">
    <property type="entry name" value="Inhibitor_I29"/>
    <property type="match status" value="1"/>
</dbReference>
<name>A0A0P5SH46_9CRUS</name>
<protein>
    <submittedName>
        <fullName evidence="2">Cathepsin o</fullName>
    </submittedName>
</protein>
<dbReference type="InterPro" id="IPR013201">
    <property type="entry name" value="Prot_inhib_I29"/>
</dbReference>
<accession>A0A0P5SH46</accession>
<dbReference type="GO" id="GO:0006508">
    <property type="term" value="P:proteolysis"/>
    <property type="evidence" value="ECO:0007669"/>
    <property type="project" value="InterPro"/>
</dbReference>
<dbReference type="InterPro" id="IPR000668">
    <property type="entry name" value="Peptidase_C1A_C"/>
</dbReference>
<sequence length="365" mass="40020">MPIGNSVKYFSQAASTSSAPALPVPKAKMEKLAFVISMLVVGTIGMCGAEDVEAAWEKYLTEFPIGIQTKAEYGKRKLNFEKIHAIIEEHNADENATYTMAHNQFSIMDSEERKQYLLKNFASTKSLYEELGLETVEDNDDSTMRQLPPSIDYRKDKCMQPVKNQGGCGSCSAFAATAVVEFANCIKNGKSVSLSEQQIVDCDFPDRECGGGSYHEYWKSLIKAGGQATSAAYPYISGETRKRGSACLNKPKEAKLAARKPIVALKERDEMGVMKLLSQKKLVAVCIAVTDKFMNYKTGVYTTPCKGDEGLHAIVAVGYGTFKGIKYWAIRNSWSAGYGNGGYVLFQRGINLCGVERDLATVNVA</sequence>
<dbReference type="InterPro" id="IPR038765">
    <property type="entry name" value="Papain-like_cys_pep_sf"/>
</dbReference>
<dbReference type="CDD" id="cd02248">
    <property type="entry name" value="Peptidase_C1A"/>
    <property type="match status" value="1"/>
</dbReference>
<proteinExistence type="inferred from homology"/>
<dbReference type="OrthoDB" id="65740at2759"/>
<reference evidence="2" key="1">
    <citation type="submission" date="2015-10" db="EMBL/GenBank/DDBJ databases">
        <title>EvidentialGene: Evidence-directed Construction of Complete mRNA Transcriptomes without Genomes.</title>
        <authorList>
            <person name="Gilbert D.G."/>
        </authorList>
    </citation>
    <scope>NUCLEOTIDE SEQUENCE</scope>
</reference>
<dbReference type="EMBL" id="GDIQ01095825">
    <property type="protein sequence ID" value="JAL55901.1"/>
    <property type="molecule type" value="Transcribed_RNA"/>
</dbReference>
<organism evidence="2">
    <name type="scientific">Daphnia magna</name>
    <dbReference type="NCBI Taxonomy" id="35525"/>
    <lineage>
        <taxon>Eukaryota</taxon>
        <taxon>Metazoa</taxon>
        <taxon>Ecdysozoa</taxon>
        <taxon>Arthropoda</taxon>
        <taxon>Crustacea</taxon>
        <taxon>Branchiopoda</taxon>
        <taxon>Diplostraca</taxon>
        <taxon>Cladocera</taxon>
        <taxon>Anomopoda</taxon>
        <taxon>Daphniidae</taxon>
        <taxon>Daphnia</taxon>
    </lineage>
</organism>
<dbReference type="AlphaFoldDB" id="A0A0P5SH46"/>
<evidence type="ECO:0000256" key="1">
    <source>
        <dbReference type="ARBA" id="ARBA00008455"/>
    </source>
</evidence>
<dbReference type="Gene3D" id="3.90.70.10">
    <property type="entry name" value="Cysteine proteinases"/>
    <property type="match status" value="1"/>
</dbReference>
<dbReference type="PROSITE" id="PS00639">
    <property type="entry name" value="THIOL_PROTEASE_HIS"/>
    <property type="match status" value="1"/>
</dbReference>
<dbReference type="InterPro" id="IPR013128">
    <property type="entry name" value="Peptidase_C1A"/>
</dbReference>
<evidence type="ECO:0000313" key="2">
    <source>
        <dbReference type="EMBL" id="JAL55901.1"/>
    </source>
</evidence>
<dbReference type="InterPro" id="IPR039417">
    <property type="entry name" value="Peptidase_C1A_papain-like"/>
</dbReference>
<dbReference type="SUPFAM" id="SSF54001">
    <property type="entry name" value="Cysteine proteinases"/>
    <property type="match status" value="1"/>
</dbReference>
<dbReference type="PANTHER" id="PTHR12411">
    <property type="entry name" value="CYSTEINE PROTEASE FAMILY C1-RELATED"/>
    <property type="match status" value="1"/>
</dbReference>
<dbReference type="GO" id="GO:0008234">
    <property type="term" value="F:cysteine-type peptidase activity"/>
    <property type="evidence" value="ECO:0007669"/>
    <property type="project" value="InterPro"/>
</dbReference>